<dbReference type="PROSITE" id="PS50043">
    <property type="entry name" value="HTH_LUXR_2"/>
    <property type="match status" value="1"/>
</dbReference>
<dbReference type="Pfam" id="PF00196">
    <property type="entry name" value="GerE"/>
    <property type="match status" value="1"/>
</dbReference>
<dbReference type="PANTHER" id="PTHR43214">
    <property type="entry name" value="TWO-COMPONENT RESPONSE REGULATOR"/>
    <property type="match status" value="1"/>
</dbReference>
<dbReference type="InterPro" id="IPR016032">
    <property type="entry name" value="Sig_transdc_resp-reg_C-effctor"/>
</dbReference>
<dbReference type="Gene3D" id="3.40.50.2300">
    <property type="match status" value="1"/>
</dbReference>
<evidence type="ECO:0000259" key="4">
    <source>
        <dbReference type="PROSITE" id="PS50043"/>
    </source>
</evidence>
<dbReference type="Pfam" id="PF00072">
    <property type="entry name" value="Response_reg"/>
    <property type="match status" value="1"/>
</dbReference>
<keyword evidence="1" id="KW-0597">Phosphoprotein</keyword>
<dbReference type="PRINTS" id="PR00038">
    <property type="entry name" value="HTHLUXR"/>
</dbReference>
<dbReference type="AlphaFoldDB" id="A0A221V1G5"/>
<evidence type="ECO:0000256" key="2">
    <source>
        <dbReference type="ARBA" id="ARBA00023125"/>
    </source>
</evidence>
<dbReference type="EMBL" id="CP022515">
    <property type="protein sequence ID" value="ASO07434.1"/>
    <property type="molecule type" value="Genomic_DNA"/>
</dbReference>
<evidence type="ECO:0000256" key="1">
    <source>
        <dbReference type="ARBA" id="ARBA00022553"/>
    </source>
</evidence>
<dbReference type="GO" id="GO:0006355">
    <property type="term" value="P:regulation of DNA-templated transcription"/>
    <property type="evidence" value="ECO:0007669"/>
    <property type="project" value="InterPro"/>
</dbReference>
<sequence length="213" mass="24304">MKSNILKIIVIENDQCLHEAYKYYFETYKDYSLDGIYVSVKEALLDYNNVMPDIILSEVSMPDGCGIEGIGHFRKKDSNVKIIMITADSDFEVVKKAFNKMANGYLTKPVNKHSLHDALDSVKYEGATISNDITKKIISMFQKKSYASFSERENEIIHYLGQGATYKTIADNLFLTPSTINFHIQNIYLKLDVNSKSEALAKLKDLPHFECYV</sequence>
<dbReference type="InterPro" id="IPR000792">
    <property type="entry name" value="Tscrpt_reg_LuxR_C"/>
</dbReference>
<dbReference type="PROSITE" id="PS50110">
    <property type="entry name" value="RESPONSE_REGULATORY"/>
    <property type="match status" value="1"/>
</dbReference>
<comment type="caution">
    <text evidence="3">Lacks conserved residue(s) required for the propagation of feature annotation.</text>
</comment>
<gene>
    <name evidence="6" type="primary">vraR</name>
    <name evidence="6" type="ORF">AREALGSMS7_04028</name>
</gene>
<dbReference type="SMART" id="SM00421">
    <property type="entry name" value="HTH_LUXR"/>
    <property type="match status" value="1"/>
</dbReference>
<dbReference type="CDD" id="cd06170">
    <property type="entry name" value="LuxR_C_like"/>
    <property type="match status" value="1"/>
</dbReference>
<accession>A0A221V1G5</accession>
<dbReference type="RefSeq" id="WP_093979702.1">
    <property type="nucleotide sequence ID" value="NZ_CP022515.1"/>
</dbReference>
<reference evidence="6 7" key="1">
    <citation type="submission" date="2017-07" db="EMBL/GenBank/DDBJ databases">
        <title>Genome Sequence of Arenibacter algicola Strain SMS7 Isolated from a culture of the Diatom Skeletonema marinoi.</title>
        <authorList>
            <person name="Topel M."/>
            <person name="Pinder M.I.M."/>
            <person name="Johansson O.N."/>
            <person name="Kourtchenko O."/>
            <person name="Godhe A."/>
            <person name="Clarke A.K."/>
        </authorList>
    </citation>
    <scope>NUCLEOTIDE SEQUENCE [LARGE SCALE GENOMIC DNA]</scope>
    <source>
        <strain evidence="6 7">SMS7</strain>
    </source>
</reference>
<evidence type="ECO:0000256" key="3">
    <source>
        <dbReference type="PROSITE-ProRule" id="PRU00169"/>
    </source>
</evidence>
<dbReference type="SMART" id="SM00448">
    <property type="entry name" value="REC"/>
    <property type="match status" value="1"/>
</dbReference>
<name>A0A221V1G5_9FLAO</name>
<dbReference type="GO" id="GO:0000160">
    <property type="term" value="P:phosphorelay signal transduction system"/>
    <property type="evidence" value="ECO:0007669"/>
    <property type="project" value="InterPro"/>
</dbReference>
<dbReference type="InterPro" id="IPR058245">
    <property type="entry name" value="NreC/VraR/RcsB-like_REC"/>
</dbReference>
<feature type="domain" description="Response regulatory" evidence="5">
    <location>
        <begin position="7"/>
        <end position="123"/>
    </location>
</feature>
<dbReference type="InterPro" id="IPR039420">
    <property type="entry name" value="WalR-like"/>
</dbReference>
<dbReference type="InterPro" id="IPR001789">
    <property type="entry name" value="Sig_transdc_resp-reg_receiver"/>
</dbReference>
<keyword evidence="2" id="KW-0238">DNA-binding</keyword>
<feature type="domain" description="HTH luxR-type" evidence="4">
    <location>
        <begin position="142"/>
        <end position="207"/>
    </location>
</feature>
<evidence type="ECO:0000313" key="7">
    <source>
        <dbReference type="Proteomes" id="UP000204551"/>
    </source>
</evidence>
<evidence type="ECO:0000259" key="5">
    <source>
        <dbReference type="PROSITE" id="PS50110"/>
    </source>
</evidence>
<dbReference type="SUPFAM" id="SSF52172">
    <property type="entry name" value="CheY-like"/>
    <property type="match status" value="1"/>
</dbReference>
<protein>
    <submittedName>
        <fullName evidence="6">Response regulator protein VraR</fullName>
    </submittedName>
</protein>
<dbReference type="GO" id="GO:0003677">
    <property type="term" value="F:DNA binding"/>
    <property type="evidence" value="ECO:0007669"/>
    <property type="project" value="UniProtKB-KW"/>
</dbReference>
<dbReference type="Proteomes" id="UP000204551">
    <property type="component" value="Chromosome"/>
</dbReference>
<dbReference type="KEGG" id="aalg:AREALGSMS7_04028"/>
<organism evidence="6 7">
    <name type="scientific">Arenibacter algicola</name>
    <dbReference type="NCBI Taxonomy" id="616991"/>
    <lineage>
        <taxon>Bacteria</taxon>
        <taxon>Pseudomonadati</taxon>
        <taxon>Bacteroidota</taxon>
        <taxon>Flavobacteriia</taxon>
        <taxon>Flavobacteriales</taxon>
        <taxon>Flavobacteriaceae</taxon>
        <taxon>Arenibacter</taxon>
    </lineage>
</organism>
<dbReference type="InterPro" id="IPR011006">
    <property type="entry name" value="CheY-like_superfamily"/>
</dbReference>
<dbReference type="CDD" id="cd17535">
    <property type="entry name" value="REC_NarL-like"/>
    <property type="match status" value="1"/>
</dbReference>
<proteinExistence type="predicted"/>
<dbReference type="SUPFAM" id="SSF46894">
    <property type="entry name" value="C-terminal effector domain of the bipartite response regulators"/>
    <property type="match status" value="1"/>
</dbReference>
<dbReference type="PROSITE" id="PS00622">
    <property type="entry name" value="HTH_LUXR_1"/>
    <property type="match status" value="1"/>
</dbReference>
<evidence type="ECO:0000313" key="6">
    <source>
        <dbReference type="EMBL" id="ASO07434.1"/>
    </source>
</evidence>